<evidence type="ECO:0000259" key="2">
    <source>
        <dbReference type="Pfam" id="PF13349"/>
    </source>
</evidence>
<protein>
    <recommendedName>
        <fullName evidence="2">DUF4097 domain-containing protein</fullName>
    </recommendedName>
</protein>
<dbReference type="InterPro" id="IPR025164">
    <property type="entry name" value="Toastrack_DUF4097"/>
</dbReference>
<feature type="domain" description="DUF4097" evidence="2">
    <location>
        <begin position="35"/>
        <end position="233"/>
    </location>
</feature>
<dbReference type="Proteomes" id="UP001157186">
    <property type="component" value="Unassembled WGS sequence"/>
</dbReference>
<feature type="chain" id="PRO_5045316305" description="DUF4097 domain-containing protein" evidence="1">
    <location>
        <begin position="22"/>
        <end position="316"/>
    </location>
</feature>
<evidence type="ECO:0000256" key="1">
    <source>
        <dbReference type="SAM" id="SignalP"/>
    </source>
</evidence>
<organism evidence="3 4">
    <name type="scientific">Thalassotalea insulae</name>
    <dbReference type="NCBI Taxonomy" id="2056778"/>
    <lineage>
        <taxon>Bacteria</taxon>
        <taxon>Pseudomonadati</taxon>
        <taxon>Pseudomonadota</taxon>
        <taxon>Gammaproteobacteria</taxon>
        <taxon>Alteromonadales</taxon>
        <taxon>Colwelliaceae</taxon>
        <taxon>Thalassotalea</taxon>
    </lineage>
</organism>
<gene>
    <name evidence="3" type="ORF">tinsulaeT_14020</name>
</gene>
<evidence type="ECO:0000313" key="4">
    <source>
        <dbReference type="Proteomes" id="UP001157186"/>
    </source>
</evidence>
<sequence length="316" mass="33833">MKKFVKLGVVVLTTMMFGTCAAQQVHKSLPSEGVTSVSVENQQGKVTVTAWEKDSVEVDGEITDKAEKFVFERSGDRIIIKVVLPDYGHKGHRREHDSIFTVKLPSSMRFDFAGIASDISLTGLAKNSEVETVSGNIDAKNLSDYIDISTVSGNIVSQGLAGKIRLATVSGDIKDQQSDGQLDLKAVSGNINTRSTAKELRINNVSGDIDFSLADVDELKVSTVSGEVEGQLALNENGLLKMSSVSGDFNIAFTNEVQANFKMSANAGGQLINRITNDKAQHAKYGPSAKLRFTTGNGSASVKATTVSGRIVVRED</sequence>
<name>A0ABQ6GTS5_9GAMM</name>
<accession>A0ABQ6GTS5</accession>
<evidence type="ECO:0000313" key="3">
    <source>
        <dbReference type="EMBL" id="GLX78062.1"/>
    </source>
</evidence>
<comment type="caution">
    <text evidence="3">The sequence shown here is derived from an EMBL/GenBank/DDBJ whole genome shotgun (WGS) entry which is preliminary data.</text>
</comment>
<dbReference type="Pfam" id="PF13349">
    <property type="entry name" value="DUF4097"/>
    <property type="match status" value="1"/>
</dbReference>
<dbReference type="EMBL" id="BSST01000001">
    <property type="protein sequence ID" value="GLX78062.1"/>
    <property type="molecule type" value="Genomic_DNA"/>
</dbReference>
<feature type="signal peptide" evidence="1">
    <location>
        <begin position="1"/>
        <end position="21"/>
    </location>
</feature>
<keyword evidence="4" id="KW-1185">Reference proteome</keyword>
<reference evidence="3 4" key="1">
    <citation type="submission" date="2023-03" db="EMBL/GenBank/DDBJ databases">
        <title>Draft genome sequence of Thalassotalea insulae KCTC 62186T.</title>
        <authorList>
            <person name="Sawabe T."/>
        </authorList>
    </citation>
    <scope>NUCLEOTIDE SEQUENCE [LARGE SCALE GENOMIC DNA]</scope>
    <source>
        <strain evidence="3 4">KCTC 62186</strain>
    </source>
</reference>
<keyword evidence="1" id="KW-0732">Signal</keyword>
<proteinExistence type="predicted"/>